<keyword evidence="2" id="KW-1185">Reference proteome</keyword>
<proteinExistence type="predicted"/>
<dbReference type="Proteomes" id="UP001345963">
    <property type="component" value="Unassembled WGS sequence"/>
</dbReference>
<reference evidence="1 2" key="1">
    <citation type="submission" date="2021-07" db="EMBL/GenBank/DDBJ databases">
        <authorList>
            <person name="Palmer J.M."/>
        </authorList>
    </citation>
    <scope>NUCLEOTIDE SEQUENCE [LARGE SCALE GENOMIC DNA]</scope>
    <source>
        <strain evidence="1 2">AT_MEX2019</strain>
        <tissue evidence="1">Muscle</tissue>
    </source>
</reference>
<comment type="caution">
    <text evidence="1">The sequence shown here is derived from an EMBL/GenBank/DDBJ whole genome shotgun (WGS) entry which is preliminary data.</text>
</comment>
<accession>A0ABU7A427</accession>
<organism evidence="1 2">
    <name type="scientific">Ataeniobius toweri</name>
    <dbReference type="NCBI Taxonomy" id="208326"/>
    <lineage>
        <taxon>Eukaryota</taxon>
        <taxon>Metazoa</taxon>
        <taxon>Chordata</taxon>
        <taxon>Craniata</taxon>
        <taxon>Vertebrata</taxon>
        <taxon>Euteleostomi</taxon>
        <taxon>Actinopterygii</taxon>
        <taxon>Neopterygii</taxon>
        <taxon>Teleostei</taxon>
        <taxon>Neoteleostei</taxon>
        <taxon>Acanthomorphata</taxon>
        <taxon>Ovalentaria</taxon>
        <taxon>Atherinomorphae</taxon>
        <taxon>Cyprinodontiformes</taxon>
        <taxon>Goodeidae</taxon>
        <taxon>Ataeniobius</taxon>
    </lineage>
</organism>
<gene>
    <name evidence="1" type="ORF">ATANTOWER_032814</name>
</gene>
<dbReference type="EMBL" id="JAHUTI010000986">
    <property type="protein sequence ID" value="MED6232591.1"/>
    <property type="molecule type" value="Genomic_DNA"/>
</dbReference>
<evidence type="ECO:0000313" key="2">
    <source>
        <dbReference type="Proteomes" id="UP001345963"/>
    </source>
</evidence>
<evidence type="ECO:0000313" key="1">
    <source>
        <dbReference type="EMBL" id="MED6232591.1"/>
    </source>
</evidence>
<name>A0ABU7A427_9TELE</name>
<protein>
    <submittedName>
        <fullName evidence="1">Uncharacterized protein</fullName>
    </submittedName>
</protein>
<sequence length="117" mass="13772">MPSKLKGAEKECVKQTEHLLLCYSLQTFLFHKSEVFCFHSLHYPLSVFKSDKTDPYIMHISFQLLHNKQDLVLCIALQKSSHPLNPFITFHQVSTTNINQQHKAINHCETEKNDRWF</sequence>